<protein>
    <submittedName>
        <fullName evidence="1">Uncharacterized protein</fullName>
    </submittedName>
</protein>
<reference evidence="1 2" key="1">
    <citation type="submission" date="2016-10" db="EMBL/GenBank/DDBJ databases">
        <authorList>
            <person name="de Groot N.N."/>
        </authorList>
    </citation>
    <scope>NUCLEOTIDE SEQUENCE [LARGE SCALE GENOMIC DNA]</scope>
    <source>
        <strain evidence="1 2">CPCC 202699</strain>
    </source>
</reference>
<sequence length="40" mass="4108">MKTQLRAVLAAVFTVLALAGATVVPSTASAAPVCVRPCHW</sequence>
<dbReference type="EMBL" id="FNON01000010">
    <property type="protein sequence ID" value="SDZ16695.1"/>
    <property type="molecule type" value="Genomic_DNA"/>
</dbReference>
<gene>
    <name evidence="1" type="ORF">SAMN05421504_11077</name>
</gene>
<organism evidence="1 2">
    <name type="scientific">Amycolatopsis xylanica</name>
    <dbReference type="NCBI Taxonomy" id="589385"/>
    <lineage>
        <taxon>Bacteria</taxon>
        <taxon>Bacillati</taxon>
        <taxon>Actinomycetota</taxon>
        <taxon>Actinomycetes</taxon>
        <taxon>Pseudonocardiales</taxon>
        <taxon>Pseudonocardiaceae</taxon>
        <taxon>Amycolatopsis</taxon>
    </lineage>
</organism>
<proteinExistence type="predicted"/>
<accession>A0A1H3QUJ8</accession>
<name>A0A1H3QUJ8_9PSEU</name>
<dbReference type="AlphaFoldDB" id="A0A1H3QUJ8"/>
<dbReference type="RefSeq" id="WP_281244458.1">
    <property type="nucleotide sequence ID" value="NZ_FNON01000010.1"/>
</dbReference>
<keyword evidence="2" id="KW-1185">Reference proteome</keyword>
<evidence type="ECO:0000313" key="2">
    <source>
        <dbReference type="Proteomes" id="UP000199515"/>
    </source>
</evidence>
<dbReference type="Proteomes" id="UP000199515">
    <property type="component" value="Unassembled WGS sequence"/>
</dbReference>
<evidence type="ECO:0000313" key="1">
    <source>
        <dbReference type="EMBL" id="SDZ16695.1"/>
    </source>
</evidence>